<dbReference type="Pfam" id="PF02080">
    <property type="entry name" value="TrkA_C"/>
    <property type="match status" value="1"/>
</dbReference>
<dbReference type="RefSeq" id="WP_380569349.1">
    <property type="nucleotide sequence ID" value="NZ_JBHMAH010000004.1"/>
</dbReference>
<organism evidence="3 4">
    <name type="scientific">Salinicoccus siamensis</name>
    <dbReference type="NCBI Taxonomy" id="381830"/>
    <lineage>
        <taxon>Bacteria</taxon>
        <taxon>Bacillati</taxon>
        <taxon>Bacillota</taxon>
        <taxon>Bacilli</taxon>
        <taxon>Bacillales</taxon>
        <taxon>Staphylococcaceae</taxon>
        <taxon>Salinicoccus</taxon>
    </lineage>
</organism>
<dbReference type="GO" id="GO:0034220">
    <property type="term" value="P:monoatomic ion transmembrane transport"/>
    <property type="evidence" value="ECO:0007669"/>
    <property type="project" value="UniProtKB-KW"/>
</dbReference>
<accession>A0ABV5Z0W7</accession>
<dbReference type="Gene3D" id="3.40.50.720">
    <property type="entry name" value="NAD(P)-binding Rossmann-like Domain"/>
    <property type="match status" value="1"/>
</dbReference>
<dbReference type="Pfam" id="PF02254">
    <property type="entry name" value="TrkA_N"/>
    <property type="match status" value="1"/>
</dbReference>
<dbReference type="PANTHER" id="PTHR43833:SF7">
    <property type="entry name" value="KTR SYSTEM POTASSIUM UPTAKE PROTEIN C"/>
    <property type="match status" value="1"/>
</dbReference>
<protein>
    <submittedName>
        <fullName evidence="3">Potassium channel family protein</fullName>
    </submittedName>
</protein>
<dbReference type="InterPro" id="IPR006037">
    <property type="entry name" value="RCK_C"/>
</dbReference>
<dbReference type="PROSITE" id="PS51201">
    <property type="entry name" value="RCK_N"/>
    <property type="match status" value="1"/>
</dbReference>
<dbReference type="EMBL" id="JBHMAH010000004">
    <property type="protein sequence ID" value="MFB9859713.1"/>
    <property type="molecule type" value="Genomic_DNA"/>
</dbReference>
<dbReference type="PANTHER" id="PTHR43833">
    <property type="entry name" value="POTASSIUM CHANNEL PROTEIN 2-RELATED-RELATED"/>
    <property type="match status" value="1"/>
</dbReference>
<dbReference type="InterPro" id="IPR036291">
    <property type="entry name" value="NAD(P)-bd_dom_sf"/>
</dbReference>
<evidence type="ECO:0000259" key="1">
    <source>
        <dbReference type="PROSITE" id="PS51201"/>
    </source>
</evidence>
<dbReference type="InterPro" id="IPR036721">
    <property type="entry name" value="RCK_C_sf"/>
</dbReference>
<feature type="domain" description="RCK C-terminal" evidence="2">
    <location>
        <begin position="135"/>
        <end position="218"/>
    </location>
</feature>
<keyword evidence="3" id="KW-0813">Transport</keyword>
<dbReference type="SUPFAM" id="SSF51735">
    <property type="entry name" value="NAD(P)-binding Rossmann-fold domains"/>
    <property type="match status" value="1"/>
</dbReference>
<name>A0ABV5Z0W7_9STAP</name>
<sequence>MNKSFAVFGLGHFGGTLVQEFHEQGIEVIAVDKDEDKVKEFSELATYAVCTRNMDESLLNDLGVRNVDHAFVSFGDDLEASILTSLLLKDIGVPKVWTKSQNSHHTKVLKRIGVDRVIQPSHDMAKKIARHINSDKMIDFIELSDKYSMAEIVATSKIDGETVSSMNLRAKYGCIIVGIHRDDGFNISPPIDAKIFEGDILIIIGRNDDIARFEKTGL</sequence>
<keyword evidence="3" id="KW-0406">Ion transport</keyword>
<gene>
    <name evidence="3" type="ORF">ACFFLE_01140</name>
</gene>
<reference evidence="3 4" key="1">
    <citation type="submission" date="2024-09" db="EMBL/GenBank/DDBJ databases">
        <authorList>
            <person name="Sun Q."/>
            <person name="Mori K."/>
        </authorList>
    </citation>
    <scope>NUCLEOTIDE SEQUENCE [LARGE SCALE GENOMIC DNA]</scope>
    <source>
        <strain evidence="3 4">JCM 12822</strain>
    </source>
</reference>
<dbReference type="InterPro" id="IPR003148">
    <property type="entry name" value="RCK_N"/>
</dbReference>
<dbReference type="PROSITE" id="PS51202">
    <property type="entry name" value="RCK_C"/>
    <property type="match status" value="1"/>
</dbReference>
<dbReference type="Proteomes" id="UP001589740">
    <property type="component" value="Unassembled WGS sequence"/>
</dbReference>
<evidence type="ECO:0000259" key="2">
    <source>
        <dbReference type="PROSITE" id="PS51202"/>
    </source>
</evidence>
<keyword evidence="4" id="KW-1185">Reference proteome</keyword>
<dbReference type="SUPFAM" id="SSF116726">
    <property type="entry name" value="TrkA C-terminal domain-like"/>
    <property type="match status" value="1"/>
</dbReference>
<keyword evidence="3" id="KW-0407">Ion channel</keyword>
<evidence type="ECO:0000313" key="3">
    <source>
        <dbReference type="EMBL" id="MFB9859713.1"/>
    </source>
</evidence>
<dbReference type="InterPro" id="IPR050721">
    <property type="entry name" value="Trk_Ktr_HKT_K-transport"/>
</dbReference>
<evidence type="ECO:0000313" key="4">
    <source>
        <dbReference type="Proteomes" id="UP001589740"/>
    </source>
</evidence>
<proteinExistence type="predicted"/>
<feature type="domain" description="RCK N-terminal" evidence="1">
    <location>
        <begin position="2"/>
        <end position="118"/>
    </location>
</feature>
<dbReference type="Gene3D" id="3.30.70.1450">
    <property type="entry name" value="Regulator of K+ conductance, C-terminal domain"/>
    <property type="match status" value="1"/>
</dbReference>
<comment type="caution">
    <text evidence="3">The sequence shown here is derived from an EMBL/GenBank/DDBJ whole genome shotgun (WGS) entry which is preliminary data.</text>
</comment>